<reference evidence="1 2" key="1">
    <citation type="submission" date="2024-09" db="EMBL/GenBank/DDBJ databases">
        <authorList>
            <person name="Sun Q."/>
            <person name="Mori K."/>
        </authorList>
    </citation>
    <scope>NUCLEOTIDE SEQUENCE [LARGE SCALE GENOMIC DNA]</scope>
    <source>
        <strain evidence="1 2">JCM 3028</strain>
    </source>
</reference>
<dbReference type="RefSeq" id="WP_344746827.1">
    <property type="nucleotide sequence ID" value="NZ_BAAAWW010000106.1"/>
</dbReference>
<dbReference type="Proteomes" id="UP001589610">
    <property type="component" value="Unassembled WGS sequence"/>
</dbReference>
<dbReference type="EMBL" id="JBHMBS010000013">
    <property type="protein sequence ID" value="MFB9679023.1"/>
    <property type="molecule type" value="Genomic_DNA"/>
</dbReference>
<organism evidence="1 2">
    <name type="scientific">Streptosporangium vulgare</name>
    <dbReference type="NCBI Taxonomy" id="46190"/>
    <lineage>
        <taxon>Bacteria</taxon>
        <taxon>Bacillati</taxon>
        <taxon>Actinomycetota</taxon>
        <taxon>Actinomycetes</taxon>
        <taxon>Streptosporangiales</taxon>
        <taxon>Streptosporangiaceae</taxon>
        <taxon>Streptosporangium</taxon>
    </lineage>
</organism>
<keyword evidence="2" id="KW-1185">Reference proteome</keyword>
<comment type="caution">
    <text evidence="1">The sequence shown here is derived from an EMBL/GenBank/DDBJ whole genome shotgun (WGS) entry which is preliminary data.</text>
</comment>
<evidence type="ECO:0000313" key="1">
    <source>
        <dbReference type="EMBL" id="MFB9679023.1"/>
    </source>
</evidence>
<name>A0ABV5TN43_9ACTN</name>
<proteinExistence type="predicted"/>
<gene>
    <name evidence="1" type="ORF">ACFFRH_26390</name>
</gene>
<protein>
    <submittedName>
        <fullName evidence="1">Uncharacterized protein</fullName>
    </submittedName>
</protein>
<sequence>MVNASNTLISNSDSALSVLSSDWAEYNVSAIAPTSAATAQVSVITPAGQSFVYVSDSLQFNKFDNTQTADGCRLVGGLPTS</sequence>
<evidence type="ECO:0000313" key="2">
    <source>
        <dbReference type="Proteomes" id="UP001589610"/>
    </source>
</evidence>
<accession>A0ABV5TN43</accession>